<feature type="compositionally biased region" description="Polar residues" evidence="1">
    <location>
        <begin position="353"/>
        <end position="365"/>
    </location>
</feature>
<feature type="region of interest" description="Disordered" evidence="1">
    <location>
        <begin position="844"/>
        <end position="926"/>
    </location>
</feature>
<feature type="compositionally biased region" description="Polar residues" evidence="1">
    <location>
        <begin position="908"/>
        <end position="921"/>
    </location>
</feature>
<dbReference type="PANTHER" id="PTHR46007:SF8">
    <property type="entry name" value="C2H2-TYPE DOMAIN-CONTAINING PROTEIN"/>
    <property type="match status" value="1"/>
</dbReference>
<feature type="compositionally biased region" description="Low complexity" evidence="1">
    <location>
        <begin position="309"/>
        <end position="338"/>
    </location>
</feature>
<organism evidence="2 3">
    <name type="scientific">Macrostomum lignano</name>
    <dbReference type="NCBI Taxonomy" id="282301"/>
    <lineage>
        <taxon>Eukaryota</taxon>
        <taxon>Metazoa</taxon>
        <taxon>Spiralia</taxon>
        <taxon>Lophotrochozoa</taxon>
        <taxon>Platyhelminthes</taxon>
        <taxon>Rhabditophora</taxon>
        <taxon>Macrostomorpha</taxon>
        <taxon>Macrostomida</taxon>
        <taxon>Macrostomidae</taxon>
        <taxon>Macrostomum</taxon>
    </lineage>
</organism>
<feature type="compositionally biased region" description="Polar residues" evidence="1">
    <location>
        <begin position="561"/>
        <end position="578"/>
    </location>
</feature>
<sequence>MTSKGPKHRQKQQQQQDRVLRASFLIPAYQKTLPQALFSDLPDDHRLRKIESTCGCKISWGKLPDRLAEKYRLLQLAFDQRERRGNYLGALNLLRLYFLGQMAMMPFQQTLIRPDGKQVTRKFPTSVDDCRLLMPRRFDRFGRDANGIVANLAKAAAAATAARDSECRQLAEQVIDSCLRCLAMQAAFVESEAAANDEATARRAEAAGVSAAHLVSAVDTLAHCEISRACVCALVEAGEATRLLARLHTSLQPAAPPPLHQSSVSPSRRRIDFNLSTQTSKSSSTDAKKRPSTRKAEASATTRFRPGNKQQLQKQQQQQQLQRQKQRTVTATTTAQQANNHHKPYADRVKRAQCQSPPHQPVQASSPYQNLQHRAQLQKQQAAQHLEESCDTTLADVEAITFAESEYVNAATAGAKKSPNSAVASTKLPTASKASLPETLLLCGLQPRAALALAALDRSDRRLKAMEQRTGCRLELRERRCSTMPATETDTPVGDVTHQVSYALKVVPLRSDSKPRGCANMLRSLLRRVDPSGRYFFCVVGASEMPIVAASSANSRRHQQSRTVSRQRYQQSTATAARSKSAFRTELEQTGRQATQQQHQQFQRRRCQSQPPVQCQSSAVMPAAVAACAQSLTDRCATDCLLGIVTSYMAVVFDEETAMTKEFQRSLERSRDAVLSDALLCIFQSLTETEADSRLIDEAMDEANDADSFDDCGDENEDYPCASTTGSFAYVRLAIQRTLLVCIQDRRLECVMGAVATSLPTHGKSWQQQQQQDPSMQSSYSTSTQRARRRLARLTQTCWERLCVEAMTTSSGGASSLLGAVVFESVWEVVESDFDGERQRRFRHTQQFSRPYPSGLSALQSSSTKHSRQFDQHQQDQDLQYQTTQPLRRRLMSISPGTTATTRRPRRSSLNIRELQQQQRQRNMDKTLRSMTGRLIAEQVWRACMKAQLMQRLRLRSSA</sequence>
<reference evidence="2 3" key="1">
    <citation type="submission" date="2017-06" db="EMBL/GenBank/DDBJ databases">
        <title>A platform for efficient transgenesis in Macrostomum lignano, a flatworm model organism for stem cell research.</title>
        <authorList>
            <person name="Berezikov E."/>
        </authorList>
    </citation>
    <scope>NUCLEOTIDE SEQUENCE [LARGE SCALE GENOMIC DNA]</scope>
    <source>
        <strain evidence="2">DV1</strain>
        <tissue evidence="2">Whole organism</tissue>
    </source>
</reference>
<dbReference type="GO" id="GO:0045944">
    <property type="term" value="P:positive regulation of transcription by RNA polymerase II"/>
    <property type="evidence" value="ECO:0007669"/>
    <property type="project" value="TreeGrafter"/>
</dbReference>
<gene>
    <name evidence="2" type="ORF">BOX15_Mlig015063g3</name>
</gene>
<feature type="compositionally biased region" description="Basic and acidic residues" evidence="1">
    <location>
        <begin position="286"/>
        <end position="297"/>
    </location>
</feature>
<dbReference type="GO" id="GO:0003713">
    <property type="term" value="F:transcription coactivator activity"/>
    <property type="evidence" value="ECO:0007669"/>
    <property type="project" value="TreeGrafter"/>
</dbReference>
<dbReference type="GO" id="GO:0016592">
    <property type="term" value="C:mediator complex"/>
    <property type="evidence" value="ECO:0007669"/>
    <property type="project" value="TreeGrafter"/>
</dbReference>
<comment type="caution">
    <text evidence="2">The sequence shown here is derived from an EMBL/GenBank/DDBJ whole genome shotgun (WGS) entry which is preliminary data.</text>
</comment>
<feature type="region of interest" description="Disordered" evidence="1">
    <location>
        <begin position="763"/>
        <end position="786"/>
    </location>
</feature>
<dbReference type="PANTHER" id="PTHR46007">
    <property type="entry name" value="MEDIATOR OF RNA POLYMERASE II TRANSCRIPTION SUBUNIT 12"/>
    <property type="match status" value="1"/>
</dbReference>
<feature type="compositionally biased region" description="Polar residues" evidence="1">
    <location>
        <begin position="274"/>
        <end position="285"/>
    </location>
</feature>
<dbReference type="InterPro" id="IPR051647">
    <property type="entry name" value="Mediator_comp_sub12"/>
</dbReference>
<name>A0A267G7A6_9PLAT</name>
<evidence type="ECO:0000313" key="2">
    <source>
        <dbReference type="EMBL" id="PAA81132.1"/>
    </source>
</evidence>
<feature type="compositionally biased region" description="Low complexity" evidence="1">
    <location>
        <begin position="765"/>
        <end position="785"/>
    </location>
</feature>
<proteinExistence type="predicted"/>
<keyword evidence="3" id="KW-1185">Reference proteome</keyword>
<feature type="region of interest" description="Disordered" evidence="1">
    <location>
        <begin position="274"/>
        <end position="365"/>
    </location>
</feature>
<evidence type="ECO:0000313" key="3">
    <source>
        <dbReference type="Proteomes" id="UP000215902"/>
    </source>
</evidence>
<evidence type="ECO:0000256" key="1">
    <source>
        <dbReference type="SAM" id="MobiDB-lite"/>
    </source>
</evidence>
<dbReference type="EMBL" id="NIVC01000548">
    <property type="protein sequence ID" value="PAA81132.1"/>
    <property type="molecule type" value="Genomic_DNA"/>
</dbReference>
<dbReference type="AlphaFoldDB" id="A0A267G7A6"/>
<accession>A0A267G7A6</accession>
<feature type="region of interest" description="Disordered" evidence="1">
    <location>
        <begin position="552"/>
        <end position="582"/>
    </location>
</feature>
<protein>
    <submittedName>
        <fullName evidence="2">Uncharacterized protein</fullName>
    </submittedName>
</protein>
<dbReference type="Proteomes" id="UP000215902">
    <property type="component" value="Unassembled WGS sequence"/>
</dbReference>